<gene>
    <name evidence="3" type="ORF">D0U04_29690</name>
    <name evidence="2" type="ORF">DJ93_6105</name>
</gene>
<organism evidence="2 4">
    <name type="scientific">Bacillus clarus</name>
    <dbReference type="NCBI Taxonomy" id="2338372"/>
    <lineage>
        <taxon>Bacteria</taxon>
        <taxon>Bacillati</taxon>
        <taxon>Bacillota</taxon>
        <taxon>Bacilli</taxon>
        <taxon>Bacillales</taxon>
        <taxon>Bacillaceae</taxon>
        <taxon>Bacillus</taxon>
        <taxon>Bacillus cereus group</taxon>
    </lineage>
</organism>
<comment type="caution">
    <text evidence="2">The sequence shown here is derived from an EMBL/GenBank/DDBJ whole genome shotgun (WGS) entry which is preliminary data.</text>
</comment>
<reference evidence="3 5" key="2">
    <citation type="submission" date="2018-08" db="EMBL/GenBank/DDBJ databases">
        <title>Bacillus clarus sp. nov. strain PS00077A.</title>
        <authorList>
            <person name="Mendez Acevedo M."/>
            <person name="Carroll L."/>
            <person name="Mukherjee M."/>
            <person name="Wiedmann M."/>
            <person name="Kovac J."/>
        </authorList>
    </citation>
    <scope>NUCLEOTIDE SEQUENCE [LARGE SCALE GENOMIC DNA]</scope>
    <source>
        <strain evidence="3 5">PS00077A</strain>
    </source>
</reference>
<keyword evidence="5" id="KW-1185">Reference proteome</keyword>
<accession>A0A090Z8A3</accession>
<dbReference type="InterPro" id="IPR012318">
    <property type="entry name" value="HTH_CRP"/>
</dbReference>
<proteinExistence type="predicted"/>
<dbReference type="AlphaFoldDB" id="A0A090Z8A3"/>
<dbReference type="GO" id="GO:0003700">
    <property type="term" value="F:DNA-binding transcription factor activity"/>
    <property type="evidence" value="ECO:0007669"/>
    <property type="project" value="InterPro"/>
</dbReference>
<dbReference type="EMBL" id="QVOD01000091">
    <property type="protein sequence ID" value="RFT61900.1"/>
    <property type="molecule type" value="Genomic_DNA"/>
</dbReference>
<dbReference type="InterPro" id="IPR000835">
    <property type="entry name" value="HTH_MarR-typ"/>
</dbReference>
<evidence type="ECO:0000313" key="4">
    <source>
        <dbReference type="Proteomes" id="UP000029389"/>
    </source>
</evidence>
<reference evidence="2 4" key="1">
    <citation type="submission" date="2014-04" db="EMBL/GenBank/DDBJ databases">
        <authorList>
            <person name="Bishop-Lilly K.A."/>
            <person name="Broomall S.M."/>
            <person name="Chain P.S."/>
            <person name="Chertkov O."/>
            <person name="Coyne S.R."/>
            <person name="Daligault H.E."/>
            <person name="Davenport K.W."/>
            <person name="Erkkila T."/>
            <person name="Frey K.G."/>
            <person name="Gibbons H.S."/>
            <person name="Gu W."/>
            <person name="Jaissle J."/>
            <person name="Johnson S.L."/>
            <person name="Koroleva G.I."/>
            <person name="Ladner J.T."/>
            <person name="Lo C.-C."/>
            <person name="Minogue T.D."/>
            <person name="Munk C."/>
            <person name="Palacios G.F."/>
            <person name="Redden C.L."/>
            <person name="Rosenzweig C.N."/>
            <person name="Scholz M.B."/>
            <person name="Teshima H."/>
            <person name="Xu Y."/>
        </authorList>
    </citation>
    <scope>NUCLEOTIDE SEQUENCE [LARGE SCALE GENOMIC DNA]</scope>
    <source>
        <strain evidence="2 4">BHP</strain>
    </source>
</reference>
<feature type="domain" description="HTH crp-type" evidence="1">
    <location>
        <begin position="102"/>
        <end position="151"/>
    </location>
</feature>
<evidence type="ECO:0000313" key="5">
    <source>
        <dbReference type="Proteomes" id="UP000264294"/>
    </source>
</evidence>
<dbReference type="Gene3D" id="1.10.10.10">
    <property type="entry name" value="Winged helix-like DNA-binding domain superfamily/Winged helix DNA-binding domain"/>
    <property type="match status" value="1"/>
</dbReference>
<dbReference type="InterPro" id="IPR036388">
    <property type="entry name" value="WH-like_DNA-bd_sf"/>
</dbReference>
<dbReference type="PRINTS" id="PR00034">
    <property type="entry name" value="HTHCRP"/>
</dbReference>
<dbReference type="Proteomes" id="UP000029389">
    <property type="component" value="Unassembled WGS sequence"/>
</dbReference>
<dbReference type="SUPFAM" id="SSF46785">
    <property type="entry name" value="Winged helix' DNA-binding domain"/>
    <property type="match status" value="1"/>
</dbReference>
<dbReference type="PATRIC" id="fig|1405.8.peg.29"/>
<protein>
    <submittedName>
        <fullName evidence="2">Bacterial regulatory s, crp family protein</fullName>
    </submittedName>
    <submittedName>
        <fullName evidence="3">MarR family transcriptional regulator</fullName>
    </submittedName>
</protein>
<dbReference type="Proteomes" id="UP000264294">
    <property type="component" value="Unassembled WGS sequence"/>
</dbReference>
<sequence length="194" mass="22349">MSKLANLEQAEKNARLRDIENSKILSEEEMYIANELQAKANSHGMKLVPERKVKNKAKFAQIIQENWLYLIQNNYLKNEEIMFLNKIIGFIGFRSNCIVHDINAKEQLPMTQTEIAEKIGSSKNTVSRLVKQLIEKGLIGRFESGRDGINARMYALYINPNVILCGDRDNINQTLQTMFIRKPKELKNLPIKLV</sequence>
<name>A0A090Z8A3_9BACI</name>
<dbReference type="EMBL" id="JMQC01000004">
    <property type="protein sequence ID" value="KFN06578.1"/>
    <property type="molecule type" value="Genomic_DNA"/>
</dbReference>
<evidence type="ECO:0000259" key="1">
    <source>
        <dbReference type="SMART" id="SM00419"/>
    </source>
</evidence>
<evidence type="ECO:0000313" key="3">
    <source>
        <dbReference type="EMBL" id="RFT61900.1"/>
    </source>
</evidence>
<evidence type="ECO:0000313" key="2">
    <source>
        <dbReference type="EMBL" id="KFN06578.1"/>
    </source>
</evidence>
<dbReference type="RefSeq" id="WP_042978628.1">
    <property type="nucleotide sequence ID" value="NZ_JMQC01000004.1"/>
</dbReference>
<dbReference type="GO" id="GO:0003677">
    <property type="term" value="F:DNA binding"/>
    <property type="evidence" value="ECO:0007669"/>
    <property type="project" value="InterPro"/>
</dbReference>
<dbReference type="Pfam" id="PF01047">
    <property type="entry name" value="MarR"/>
    <property type="match status" value="1"/>
</dbReference>
<dbReference type="SMART" id="SM00419">
    <property type="entry name" value="HTH_CRP"/>
    <property type="match status" value="1"/>
</dbReference>
<dbReference type="InterPro" id="IPR036390">
    <property type="entry name" value="WH_DNA-bd_sf"/>
</dbReference>